<accession>A0A841H2A4</accession>
<evidence type="ECO:0008006" key="4">
    <source>
        <dbReference type="Google" id="ProtNLM"/>
    </source>
</evidence>
<keyword evidence="1" id="KW-0812">Transmembrane</keyword>
<evidence type="ECO:0000313" key="2">
    <source>
        <dbReference type="EMBL" id="MBB6072275.1"/>
    </source>
</evidence>
<dbReference type="EMBL" id="JACHIA010000014">
    <property type="protein sequence ID" value="MBB6072275.1"/>
    <property type="molecule type" value="Genomic_DNA"/>
</dbReference>
<keyword evidence="3" id="KW-1185">Reference proteome</keyword>
<dbReference type="Proteomes" id="UP000582837">
    <property type="component" value="Unassembled WGS sequence"/>
</dbReference>
<dbReference type="AlphaFoldDB" id="A0A841H2A4"/>
<sequence>MTDAGRLALLLNIAATGMMIGVIWFVQIVHYPLFGHVGHDGFAAYEAEHSRRTTIVVVPPMLVELATGIWLVVRPPAGMPGWVFTAGFALIVIVWLSTFLLQVPRHTLLGRGFDEGAHRALVATNWIRTIAWTARGILLLWVLGRVL</sequence>
<gene>
    <name evidence="2" type="ORF">HNQ61_003937</name>
</gene>
<proteinExistence type="predicted"/>
<protein>
    <recommendedName>
        <fullName evidence="4">DUF1772 domain-containing protein</fullName>
    </recommendedName>
</protein>
<feature type="transmembrane region" description="Helical" evidence="1">
    <location>
        <begin position="123"/>
        <end position="143"/>
    </location>
</feature>
<keyword evidence="1" id="KW-1133">Transmembrane helix</keyword>
<reference evidence="2 3" key="1">
    <citation type="submission" date="2020-08" db="EMBL/GenBank/DDBJ databases">
        <title>Genomic Encyclopedia of Type Strains, Phase IV (KMG-IV): sequencing the most valuable type-strain genomes for metagenomic binning, comparative biology and taxonomic classification.</title>
        <authorList>
            <person name="Goeker M."/>
        </authorList>
    </citation>
    <scope>NUCLEOTIDE SEQUENCE [LARGE SCALE GENOMIC DNA]</scope>
    <source>
        <strain evidence="2 3">DSM 29007</strain>
    </source>
</reference>
<evidence type="ECO:0000313" key="3">
    <source>
        <dbReference type="Proteomes" id="UP000582837"/>
    </source>
</evidence>
<feature type="transmembrane region" description="Helical" evidence="1">
    <location>
        <begin position="53"/>
        <end position="73"/>
    </location>
</feature>
<feature type="transmembrane region" description="Helical" evidence="1">
    <location>
        <begin position="82"/>
        <end position="103"/>
    </location>
</feature>
<evidence type="ECO:0000256" key="1">
    <source>
        <dbReference type="SAM" id="Phobius"/>
    </source>
</evidence>
<keyword evidence="1" id="KW-0472">Membrane</keyword>
<comment type="caution">
    <text evidence="2">The sequence shown here is derived from an EMBL/GenBank/DDBJ whole genome shotgun (WGS) entry which is preliminary data.</text>
</comment>
<name>A0A841H2A4_9BACT</name>
<organism evidence="2 3">
    <name type="scientific">Longimicrobium terrae</name>
    <dbReference type="NCBI Taxonomy" id="1639882"/>
    <lineage>
        <taxon>Bacteria</taxon>
        <taxon>Pseudomonadati</taxon>
        <taxon>Gemmatimonadota</taxon>
        <taxon>Longimicrobiia</taxon>
        <taxon>Longimicrobiales</taxon>
        <taxon>Longimicrobiaceae</taxon>
        <taxon>Longimicrobium</taxon>
    </lineage>
</organism>
<feature type="transmembrane region" description="Helical" evidence="1">
    <location>
        <begin position="7"/>
        <end position="33"/>
    </location>
</feature>
<dbReference type="RefSeq" id="WP_205761812.1">
    <property type="nucleotide sequence ID" value="NZ_JABDTL010000002.1"/>
</dbReference>